<dbReference type="PROSITE" id="PS00041">
    <property type="entry name" value="HTH_ARAC_FAMILY_1"/>
    <property type="match status" value="1"/>
</dbReference>
<dbReference type="Gene3D" id="1.10.10.60">
    <property type="entry name" value="Homeodomain-like"/>
    <property type="match status" value="2"/>
</dbReference>
<dbReference type="Proteomes" id="UP000617628">
    <property type="component" value="Unassembled WGS sequence"/>
</dbReference>
<evidence type="ECO:0000256" key="2">
    <source>
        <dbReference type="ARBA" id="ARBA00023125"/>
    </source>
</evidence>
<proteinExistence type="predicted"/>
<keyword evidence="2" id="KW-0238">DNA-binding</keyword>
<feature type="domain" description="HTH araC/xylS-type" evidence="4">
    <location>
        <begin position="227"/>
        <end position="333"/>
    </location>
</feature>
<keyword evidence="1" id="KW-0805">Transcription regulation</keyword>
<evidence type="ECO:0000259" key="4">
    <source>
        <dbReference type="PROSITE" id="PS01124"/>
    </source>
</evidence>
<evidence type="ECO:0000313" key="5">
    <source>
        <dbReference type="EMBL" id="MBK1878981.1"/>
    </source>
</evidence>
<dbReference type="RefSeq" id="WP_200357195.1">
    <property type="nucleotide sequence ID" value="NZ_JAENIL010000038.1"/>
</dbReference>
<dbReference type="PRINTS" id="PR00032">
    <property type="entry name" value="HTHARAC"/>
</dbReference>
<dbReference type="EMBL" id="JAENIL010000038">
    <property type="protein sequence ID" value="MBK1878981.1"/>
    <property type="molecule type" value="Genomic_DNA"/>
</dbReference>
<evidence type="ECO:0000256" key="1">
    <source>
        <dbReference type="ARBA" id="ARBA00023015"/>
    </source>
</evidence>
<comment type="caution">
    <text evidence="5">The sequence shown here is derived from an EMBL/GenBank/DDBJ whole genome shotgun (WGS) entry which is preliminary data.</text>
</comment>
<dbReference type="Pfam" id="PF12833">
    <property type="entry name" value="HTH_18"/>
    <property type="match status" value="1"/>
</dbReference>
<dbReference type="InterPro" id="IPR018060">
    <property type="entry name" value="HTH_AraC"/>
</dbReference>
<dbReference type="GO" id="GO:0043565">
    <property type="term" value="F:sequence-specific DNA binding"/>
    <property type="evidence" value="ECO:0007669"/>
    <property type="project" value="InterPro"/>
</dbReference>
<reference evidence="5" key="1">
    <citation type="submission" date="2021-01" db="EMBL/GenBank/DDBJ databases">
        <title>Modified the classification status of verrucomicrobia.</title>
        <authorList>
            <person name="Feng X."/>
        </authorList>
    </citation>
    <scope>NUCLEOTIDE SEQUENCE</scope>
    <source>
        <strain evidence="5">KCTC 13126</strain>
    </source>
</reference>
<protein>
    <submittedName>
        <fullName evidence="5">AraC family transcriptional regulator</fullName>
    </submittedName>
</protein>
<dbReference type="SUPFAM" id="SSF51215">
    <property type="entry name" value="Regulatory protein AraC"/>
    <property type="match status" value="1"/>
</dbReference>
<dbReference type="SMART" id="SM00342">
    <property type="entry name" value="HTH_ARAC"/>
    <property type="match status" value="1"/>
</dbReference>
<dbReference type="InterPro" id="IPR009057">
    <property type="entry name" value="Homeodomain-like_sf"/>
</dbReference>
<sequence>MSDLIYLEQRQSYNIDACLPQISAVNEGKIQMHALTHGNYPGIQLPEPILSGVSSMGFMDAIGNQDWGMTEHRNEGIEICLQESGENTLVVDGKMYPTPAQTLTITRPWQLHRVGDPYLGPGRLHWIILDVGVRRPNQDWDWPDWCILTPEDLAELTQLLRGNEHPVWKADGELIRIFQKLARYTTSDDPEASASRIMVTINQLLIALLELLRSQRIVTNARLSSVARTVELFLSELQRNPEMTSITWTLESMASHCGMGRSAFSKYCYQLQNVSPIDYLNRCRLSHAAKRLKAEPDDSVTTIAFDLGFSSSQYFSRTFKQQFGMTPSAWRNQS</sequence>
<organism evidence="5 6">
    <name type="scientific">Pelagicoccus mobilis</name>
    <dbReference type="NCBI Taxonomy" id="415221"/>
    <lineage>
        <taxon>Bacteria</taxon>
        <taxon>Pseudomonadati</taxon>
        <taxon>Verrucomicrobiota</taxon>
        <taxon>Opitutia</taxon>
        <taxon>Puniceicoccales</taxon>
        <taxon>Pelagicoccaceae</taxon>
        <taxon>Pelagicoccus</taxon>
    </lineage>
</organism>
<keyword evidence="3" id="KW-0804">Transcription</keyword>
<keyword evidence="6" id="KW-1185">Reference proteome</keyword>
<dbReference type="AlphaFoldDB" id="A0A934RYL2"/>
<name>A0A934RYL2_9BACT</name>
<dbReference type="InterPro" id="IPR037923">
    <property type="entry name" value="HTH-like"/>
</dbReference>
<dbReference type="InterPro" id="IPR003313">
    <property type="entry name" value="AraC-bd"/>
</dbReference>
<evidence type="ECO:0000256" key="3">
    <source>
        <dbReference type="ARBA" id="ARBA00023163"/>
    </source>
</evidence>
<dbReference type="InterPro" id="IPR018062">
    <property type="entry name" value="HTH_AraC-typ_CS"/>
</dbReference>
<dbReference type="Pfam" id="PF02311">
    <property type="entry name" value="AraC_binding"/>
    <property type="match status" value="1"/>
</dbReference>
<dbReference type="PANTHER" id="PTHR43280">
    <property type="entry name" value="ARAC-FAMILY TRANSCRIPTIONAL REGULATOR"/>
    <property type="match status" value="1"/>
</dbReference>
<accession>A0A934RYL2</accession>
<gene>
    <name evidence="5" type="ORF">JIN87_19005</name>
</gene>
<dbReference type="GO" id="GO:0003700">
    <property type="term" value="F:DNA-binding transcription factor activity"/>
    <property type="evidence" value="ECO:0007669"/>
    <property type="project" value="InterPro"/>
</dbReference>
<dbReference type="SUPFAM" id="SSF46689">
    <property type="entry name" value="Homeodomain-like"/>
    <property type="match status" value="1"/>
</dbReference>
<dbReference type="InterPro" id="IPR020449">
    <property type="entry name" value="Tscrpt_reg_AraC-type_HTH"/>
</dbReference>
<dbReference type="PANTHER" id="PTHR43280:SF2">
    <property type="entry name" value="HTH-TYPE TRANSCRIPTIONAL REGULATOR EXSA"/>
    <property type="match status" value="1"/>
</dbReference>
<evidence type="ECO:0000313" key="6">
    <source>
        <dbReference type="Proteomes" id="UP000617628"/>
    </source>
</evidence>
<dbReference type="PROSITE" id="PS01124">
    <property type="entry name" value="HTH_ARAC_FAMILY_2"/>
    <property type="match status" value="1"/>
</dbReference>